<dbReference type="PROSITE" id="PS00149">
    <property type="entry name" value="SULFATASE_2"/>
    <property type="match status" value="1"/>
</dbReference>
<evidence type="ECO:0000313" key="9">
    <source>
        <dbReference type="Proteomes" id="UP001642483"/>
    </source>
</evidence>
<evidence type="ECO:0000256" key="1">
    <source>
        <dbReference type="ARBA" id="ARBA00001913"/>
    </source>
</evidence>
<evidence type="ECO:0000256" key="5">
    <source>
        <dbReference type="ARBA" id="ARBA00022837"/>
    </source>
</evidence>
<evidence type="ECO:0000256" key="3">
    <source>
        <dbReference type="ARBA" id="ARBA00022723"/>
    </source>
</evidence>
<keyword evidence="3" id="KW-0479">Metal-binding</keyword>
<dbReference type="SUPFAM" id="SSF53649">
    <property type="entry name" value="Alkaline phosphatase-like"/>
    <property type="match status" value="1"/>
</dbReference>
<dbReference type="InterPro" id="IPR017850">
    <property type="entry name" value="Alkaline_phosphatase_core_sf"/>
</dbReference>
<dbReference type="InterPro" id="IPR047115">
    <property type="entry name" value="ARSB"/>
</dbReference>
<comment type="cofactor">
    <cofactor evidence="1">
        <name>Ca(2+)</name>
        <dbReference type="ChEBI" id="CHEBI:29108"/>
    </cofactor>
</comment>
<organism evidence="8 9">
    <name type="scientific">Clavelina lepadiformis</name>
    <name type="common">Light-bulb sea squirt</name>
    <name type="synonym">Ascidia lepadiformis</name>
    <dbReference type="NCBI Taxonomy" id="159417"/>
    <lineage>
        <taxon>Eukaryota</taxon>
        <taxon>Metazoa</taxon>
        <taxon>Chordata</taxon>
        <taxon>Tunicata</taxon>
        <taxon>Ascidiacea</taxon>
        <taxon>Aplousobranchia</taxon>
        <taxon>Clavelinidae</taxon>
        <taxon>Clavelina</taxon>
    </lineage>
</organism>
<dbReference type="PANTHER" id="PTHR10342:SF274">
    <property type="entry name" value="ARYLSULFATASE B"/>
    <property type="match status" value="1"/>
</dbReference>
<keyword evidence="5" id="KW-0106">Calcium</keyword>
<feature type="domain" description="Sulfatase N-terminal" evidence="7">
    <location>
        <begin position="4"/>
        <end position="65"/>
    </location>
</feature>
<dbReference type="Gene3D" id="3.40.720.10">
    <property type="entry name" value="Alkaline Phosphatase, subunit A"/>
    <property type="match status" value="1"/>
</dbReference>
<evidence type="ECO:0000256" key="4">
    <source>
        <dbReference type="ARBA" id="ARBA00022801"/>
    </source>
</evidence>
<dbReference type="Pfam" id="PF00884">
    <property type="entry name" value="Sulfatase"/>
    <property type="match status" value="1"/>
</dbReference>
<keyword evidence="9" id="KW-1185">Reference proteome</keyword>
<sequence>MLIHTGMQHSVLFAPQPHCLPLDEVTLPQKLKEVGYMTHAVGKWHLGFYKKECLPTYRGFDSHYGV</sequence>
<evidence type="ECO:0000256" key="6">
    <source>
        <dbReference type="ARBA" id="ARBA00023180"/>
    </source>
</evidence>
<keyword evidence="4" id="KW-0378">Hydrolase</keyword>
<proteinExistence type="inferred from homology"/>
<dbReference type="PANTHER" id="PTHR10342">
    <property type="entry name" value="ARYLSULFATASE"/>
    <property type="match status" value="1"/>
</dbReference>
<protein>
    <recommendedName>
        <fullName evidence="7">Sulfatase N-terminal domain-containing protein</fullName>
    </recommendedName>
</protein>
<reference evidence="8 9" key="1">
    <citation type="submission" date="2024-02" db="EMBL/GenBank/DDBJ databases">
        <authorList>
            <person name="Daric V."/>
            <person name="Darras S."/>
        </authorList>
    </citation>
    <scope>NUCLEOTIDE SEQUENCE [LARGE SCALE GENOMIC DNA]</scope>
</reference>
<comment type="similarity">
    <text evidence="2">Belongs to the sulfatase family.</text>
</comment>
<accession>A0ABP0GUI5</accession>
<gene>
    <name evidence="8" type="ORF">CVLEPA_LOCUS27829</name>
</gene>
<evidence type="ECO:0000256" key="2">
    <source>
        <dbReference type="ARBA" id="ARBA00008779"/>
    </source>
</evidence>
<dbReference type="EMBL" id="CAWYQH010000141">
    <property type="protein sequence ID" value="CAK8694459.1"/>
    <property type="molecule type" value="Genomic_DNA"/>
</dbReference>
<evidence type="ECO:0000313" key="8">
    <source>
        <dbReference type="EMBL" id="CAK8694459.1"/>
    </source>
</evidence>
<dbReference type="Proteomes" id="UP001642483">
    <property type="component" value="Unassembled WGS sequence"/>
</dbReference>
<name>A0ABP0GUI5_CLALP</name>
<dbReference type="InterPro" id="IPR024607">
    <property type="entry name" value="Sulfatase_CS"/>
</dbReference>
<comment type="caution">
    <text evidence="8">The sequence shown here is derived from an EMBL/GenBank/DDBJ whole genome shotgun (WGS) entry which is preliminary data.</text>
</comment>
<keyword evidence="6" id="KW-0325">Glycoprotein</keyword>
<evidence type="ECO:0000259" key="7">
    <source>
        <dbReference type="Pfam" id="PF00884"/>
    </source>
</evidence>
<dbReference type="InterPro" id="IPR000917">
    <property type="entry name" value="Sulfatase_N"/>
</dbReference>